<dbReference type="CDD" id="cd00143">
    <property type="entry name" value="PP2Cc"/>
    <property type="match status" value="1"/>
</dbReference>
<dbReference type="SUPFAM" id="SSF81606">
    <property type="entry name" value="PP2C-like"/>
    <property type="match status" value="1"/>
</dbReference>
<dbReference type="GO" id="GO:0004722">
    <property type="term" value="F:protein serine/threonine phosphatase activity"/>
    <property type="evidence" value="ECO:0007669"/>
    <property type="project" value="UniProtKB-EC"/>
</dbReference>
<proteinExistence type="inferred from homology"/>
<comment type="cofactor">
    <cofactor evidence="2">
        <name>Mg(2+)</name>
        <dbReference type="ChEBI" id="CHEBI:18420"/>
    </cofactor>
</comment>
<dbReference type="GO" id="GO:0046872">
    <property type="term" value="F:metal ion binding"/>
    <property type="evidence" value="ECO:0007669"/>
    <property type="project" value="UniProtKB-KW"/>
</dbReference>
<dbReference type="InterPro" id="IPR001932">
    <property type="entry name" value="PPM-type_phosphatase-like_dom"/>
</dbReference>
<dbReference type="Gramene" id="OE9A089258T1">
    <property type="protein sequence ID" value="OE9A089258C1"/>
    <property type="gene ID" value="OE9A089258"/>
</dbReference>
<dbReference type="InterPro" id="IPR015655">
    <property type="entry name" value="PP2C"/>
</dbReference>
<dbReference type="OrthoDB" id="1739068at2759"/>
<evidence type="ECO:0000259" key="10">
    <source>
        <dbReference type="PROSITE" id="PS51746"/>
    </source>
</evidence>
<dbReference type="Pfam" id="PF00481">
    <property type="entry name" value="PP2C"/>
    <property type="match status" value="1"/>
</dbReference>
<dbReference type="InterPro" id="IPR036457">
    <property type="entry name" value="PPM-type-like_dom_sf"/>
</dbReference>
<comment type="caution">
    <text evidence="11">The sequence shown here is derived from an EMBL/GenBank/DDBJ whole genome shotgun (WGS) entry which is preliminary data.</text>
</comment>
<feature type="non-terminal residue" evidence="11">
    <location>
        <position position="1"/>
    </location>
</feature>
<keyword evidence="8" id="KW-0464">Manganese</keyword>
<dbReference type="PROSITE" id="PS01032">
    <property type="entry name" value="PPM_1"/>
    <property type="match status" value="1"/>
</dbReference>
<evidence type="ECO:0000256" key="4">
    <source>
        <dbReference type="ARBA" id="ARBA00022723"/>
    </source>
</evidence>
<accession>A0A8S0RC60</accession>
<evidence type="ECO:0000256" key="9">
    <source>
        <dbReference type="RuleBase" id="RU003465"/>
    </source>
</evidence>
<dbReference type="Proteomes" id="UP000594638">
    <property type="component" value="Unassembled WGS sequence"/>
</dbReference>
<comment type="similarity">
    <text evidence="9">Belongs to the PP2C family.</text>
</comment>
<dbReference type="InterPro" id="IPR000222">
    <property type="entry name" value="PP2C_BS"/>
</dbReference>
<dbReference type="EMBL" id="CACTIH010002385">
    <property type="protein sequence ID" value="CAA2976247.1"/>
    <property type="molecule type" value="Genomic_DNA"/>
</dbReference>
<evidence type="ECO:0000256" key="3">
    <source>
        <dbReference type="ARBA" id="ARBA00013081"/>
    </source>
</evidence>
<dbReference type="PANTHER" id="PTHR13832">
    <property type="entry name" value="PROTEIN PHOSPHATASE 2C"/>
    <property type="match status" value="1"/>
</dbReference>
<evidence type="ECO:0000256" key="6">
    <source>
        <dbReference type="ARBA" id="ARBA00022842"/>
    </source>
</evidence>
<evidence type="ECO:0000256" key="2">
    <source>
        <dbReference type="ARBA" id="ARBA00001946"/>
    </source>
</evidence>
<evidence type="ECO:0000256" key="7">
    <source>
        <dbReference type="ARBA" id="ARBA00022912"/>
    </source>
</evidence>
<dbReference type="SMART" id="SM00332">
    <property type="entry name" value="PP2Cc"/>
    <property type="match status" value="1"/>
</dbReference>
<sequence length="206" mass="22597">YAAYTDLDNSTYYFGVYDGHGGGEVAKFCAKYLHQQMLGNGAYSAGDLATSVLKTFVRELSLITMDHLLDALFALQSSNIINFLLQMLEIDIVFSLGRVSMKPSMQAHNLSKDHKPDLGAEKERILNAGGCVQYGRVNGNLNLSRAIGDMDLKQNKLLPAEMQIVTAKPDITTVEFSDDDDSLLLLVMEYVSKSAASACPNCEKRS</sequence>
<dbReference type="PROSITE" id="PS51746">
    <property type="entry name" value="PPM_2"/>
    <property type="match status" value="1"/>
</dbReference>
<keyword evidence="4" id="KW-0479">Metal-binding</keyword>
<keyword evidence="7 9" id="KW-0904">Protein phosphatase</keyword>
<reference evidence="11 12" key="1">
    <citation type="submission" date="2019-12" db="EMBL/GenBank/DDBJ databases">
        <authorList>
            <person name="Alioto T."/>
            <person name="Alioto T."/>
            <person name="Gomez Garrido J."/>
        </authorList>
    </citation>
    <scope>NUCLEOTIDE SEQUENCE [LARGE SCALE GENOMIC DNA]</scope>
</reference>
<name>A0A8S0RC60_OLEEU</name>
<dbReference type="EC" id="3.1.3.16" evidence="3"/>
<keyword evidence="6" id="KW-0460">Magnesium</keyword>
<keyword evidence="5 9" id="KW-0378">Hydrolase</keyword>
<keyword evidence="12" id="KW-1185">Reference proteome</keyword>
<comment type="cofactor">
    <cofactor evidence="1">
        <name>Mn(2+)</name>
        <dbReference type="ChEBI" id="CHEBI:29035"/>
    </cofactor>
</comment>
<protein>
    <recommendedName>
        <fullName evidence="3">protein-serine/threonine phosphatase</fullName>
        <ecNumber evidence="3">3.1.3.16</ecNumber>
    </recommendedName>
</protein>
<gene>
    <name evidence="11" type="ORF">OLEA9_A089258</name>
</gene>
<dbReference type="PANTHER" id="PTHR13832:SF840">
    <property type="entry name" value="PROTEIN PHOSPHATASE 2C 60-RELATED"/>
    <property type="match status" value="1"/>
</dbReference>
<evidence type="ECO:0000256" key="8">
    <source>
        <dbReference type="ARBA" id="ARBA00023211"/>
    </source>
</evidence>
<evidence type="ECO:0000256" key="5">
    <source>
        <dbReference type="ARBA" id="ARBA00022801"/>
    </source>
</evidence>
<dbReference type="AlphaFoldDB" id="A0A8S0RC60"/>
<organism evidence="11 12">
    <name type="scientific">Olea europaea subsp. europaea</name>
    <dbReference type="NCBI Taxonomy" id="158383"/>
    <lineage>
        <taxon>Eukaryota</taxon>
        <taxon>Viridiplantae</taxon>
        <taxon>Streptophyta</taxon>
        <taxon>Embryophyta</taxon>
        <taxon>Tracheophyta</taxon>
        <taxon>Spermatophyta</taxon>
        <taxon>Magnoliopsida</taxon>
        <taxon>eudicotyledons</taxon>
        <taxon>Gunneridae</taxon>
        <taxon>Pentapetalae</taxon>
        <taxon>asterids</taxon>
        <taxon>lamiids</taxon>
        <taxon>Lamiales</taxon>
        <taxon>Oleaceae</taxon>
        <taxon>Oleeae</taxon>
        <taxon>Olea</taxon>
    </lineage>
</organism>
<evidence type="ECO:0000313" key="11">
    <source>
        <dbReference type="EMBL" id="CAA2976247.1"/>
    </source>
</evidence>
<evidence type="ECO:0000256" key="1">
    <source>
        <dbReference type="ARBA" id="ARBA00001936"/>
    </source>
</evidence>
<evidence type="ECO:0000313" key="12">
    <source>
        <dbReference type="Proteomes" id="UP000594638"/>
    </source>
</evidence>
<feature type="domain" description="PPM-type phosphatase" evidence="10">
    <location>
        <begin position="1"/>
        <end position="206"/>
    </location>
</feature>
<dbReference type="Gene3D" id="3.60.40.10">
    <property type="entry name" value="PPM-type phosphatase domain"/>
    <property type="match status" value="2"/>
</dbReference>